<dbReference type="AlphaFoldDB" id="A0A653EBK5"/>
<dbReference type="PANTHER" id="PTHR46766:SF1">
    <property type="entry name" value="GLUTAMINE-RICH PROTEIN 2"/>
    <property type="match status" value="1"/>
</dbReference>
<evidence type="ECO:0000256" key="1">
    <source>
        <dbReference type="ARBA" id="ARBA00010652"/>
    </source>
</evidence>
<dbReference type="Pfam" id="PF12484">
    <property type="entry name" value="PPE-SVP"/>
    <property type="match status" value="1"/>
</dbReference>
<dbReference type="InterPro" id="IPR000030">
    <property type="entry name" value="PPE_dom"/>
</dbReference>
<reference evidence="4" key="1">
    <citation type="submission" date="2019-05" db="EMBL/GenBank/DDBJ databases">
        <authorList>
            <person name="Naeem R."/>
            <person name="Antony C."/>
            <person name="Guan Q."/>
        </authorList>
    </citation>
    <scope>NUCLEOTIDE SEQUENCE</scope>
    <source>
        <strain evidence="4">2</strain>
    </source>
</reference>
<dbReference type="EMBL" id="LR589062">
    <property type="protein sequence ID" value="VTO94839.1"/>
    <property type="molecule type" value="Genomic_DNA"/>
</dbReference>
<gene>
    <name evidence="4" type="ORF">BIN_B_00313</name>
</gene>
<sequence length="378" mass="37719">MDFGALPPEINSALMYTGAGAAPMLAAAASWNGLATELSTVASSFESVITRLSTEQWMGSASLSMAAAAQPFVAWLTYTAESSALAAAQAMASAAAFETALAMTVPPAEVAANRARLAALVATNIFGQNVTAIAAAEARYCEMWAQDASAMYGYAASSAVAGRLNPLTRPSHITDPTGIANQAAAVGQAASGAAKQVGLNNVINNAPNAVQSLASPVAAATDAAGLDAVVEADFSRSVEFAWHGLSGCIADFSMNSVSNSVFIDSAGAANTISQAVPGAASAHPITPKVIARPALSAGMGYASAVGRLSVPASWSSAAPAPTNGTAVDGTGWAVPEEDESIAAVLPAPGMVVSADGSDVVAGPRYGVKPIVMPTRGLF</sequence>
<protein>
    <submittedName>
        <fullName evidence="4">Putative PPE family protein PPE29</fullName>
    </submittedName>
</protein>
<feature type="domain" description="PPE" evidence="2">
    <location>
        <begin position="2"/>
        <end position="164"/>
    </location>
</feature>
<dbReference type="SUPFAM" id="SSF140459">
    <property type="entry name" value="PE/PPE dimer-like"/>
    <property type="match status" value="1"/>
</dbReference>
<dbReference type="RefSeq" id="WP_204803531.1">
    <property type="nucleotide sequence ID" value="NZ_CAJMWM010000001.1"/>
</dbReference>
<evidence type="ECO:0000259" key="2">
    <source>
        <dbReference type="Pfam" id="PF00823"/>
    </source>
</evidence>
<dbReference type="InterPro" id="IPR022171">
    <property type="entry name" value="PPE_C"/>
</dbReference>
<organism evidence="4">
    <name type="scientific">Mycobacterium riyadhense</name>
    <dbReference type="NCBI Taxonomy" id="486698"/>
    <lineage>
        <taxon>Bacteria</taxon>
        <taxon>Bacillati</taxon>
        <taxon>Actinomycetota</taxon>
        <taxon>Actinomycetes</taxon>
        <taxon>Mycobacteriales</taxon>
        <taxon>Mycobacteriaceae</taxon>
        <taxon>Mycobacterium</taxon>
    </lineage>
</organism>
<accession>A0A653EBK5</accession>
<comment type="similarity">
    <text evidence="1">Belongs to the mycobacterial PPE family.</text>
</comment>
<dbReference type="PANTHER" id="PTHR46766">
    <property type="entry name" value="GLUTAMINE-RICH PROTEIN 2"/>
    <property type="match status" value="1"/>
</dbReference>
<evidence type="ECO:0000259" key="3">
    <source>
        <dbReference type="Pfam" id="PF12484"/>
    </source>
</evidence>
<dbReference type="InterPro" id="IPR038332">
    <property type="entry name" value="PPE_sf"/>
</dbReference>
<proteinExistence type="inferred from homology"/>
<dbReference type="Pfam" id="PF00823">
    <property type="entry name" value="PPE"/>
    <property type="match status" value="1"/>
</dbReference>
<feature type="domain" description="PPE family C-terminal" evidence="3">
    <location>
        <begin position="296"/>
        <end position="374"/>
    </location>
</feature>
<name>A0A653EBK5_9MYCO</name>
<dbReference type="Gene3D" id="1.20.1260.20">
    <property type="entry name" value="PPE superfamily"/>
    <property type="match status" value="1"/>
</dbReference>
<dbReference type="FunFam" id="1.20.1260.20:FF:000001">
    <property type="entry name" value="PPE family protein PPE41"/>
    <property type="match status" value="1"/>
</dbReference>
<evidence type="ECO:0000313" key="4">
    <source>
        <dbReference type="EMBL" id="VTO94839.1"/>
    </source>
</evidence>
<dbReference type="GO" id="GO:0052572">
    <property type="term" value="P:response to host immune response"/>
    <property type="evidence" value="ECO:0007669"/>
    <property type="project" value="TreeGrafter"/>
</dbReference>